<accession>A0ABQ5P3Y0</accession>
<protein>
    <submittedName>
        <fullName evidence="1">Uncharacterized protein</fullName>
    </submittedName>
</protein>
<dbReference type="Proteomes" id="UP001291653">
    <property type="component" value="Unassembled WGS sequence"/>
</dbReference>
<comment type="caution">
    <text evidence="1">The sequence shown here is derived from an EMBL/GenBank/DDBJ whole genome shotgun (WGS) entry which is preliminary data.</text>
</comment>
<evidence type="ECO:0000313" key="1">
    <source>
        <dbReference type="EMBL" id="GLF97316.1"/>
    </source>
</evidence>
<dbReference type="RefSeq" id="WP_323449318.1">
    <property type="nucleotide sequence ID" value="NZ_BSBI01000010.1"/>
</dbReference>
<proteinExistence type="predicted"/>
<evidence type="ECO:0000313" key="2">
    <source>
        <dbReference type="Proteomes" id="UP001291653"/>
    </source>
</evidence>
<gene>
    <name evidence="1" type="ORF">SYYSPA8_23485</name>
</gene>
<reference evidence="1 2" key="1">
    <citation type="submission" date="2022-10" db="EMBL/GenBank/DDBJ databases">
        <title>Draft genome sequence of Streptomyces sp. YSPA8.</title>
        <authorList>
            <person name="Moriuchi R."/>
            <person name="Dohra H."/>
            <person name="Yamamura H."/>
            <person name="Kodani S."/>
        </authorList>
    </citation>
    <scope>NUCLEOTIDE SEQUENCE [LARGE SCALE GENOMIC DNA]</scope>
    <source>
        <strain evidence="1 2">YSPA8</strain>
    </source>
</reference>
<name>A0ABQ5P3Y0_9ACTN</name>
<keyword evidence="2" id="KW-1185">Reference proteome</keyword>
<dbReference type="EMBL" id="BSBI01000010">
    <property type="protein sequence ID" value="GLF97316.1"/>
    <property type="molecule type" value="Genomic_DNA"/>
</dbReference>
<sequence>MTAEVFVTALHDGAPEPFSAVCVDCKRTTTGAVPVSIVDRSSGPPGDPVRVP</sequence>
<organism evidence="1 2">
    <name type="scientific">Streptomyces yaizuensis</name>
    <dbReference type="NCBI Taxonomy" id="2989713"/>
    <lineage>
        <taxon>Bacteria</taxon>
        <taxon>Bacillati</taxon>
        <taxon>Actinomycetota</taxon>
        <taxon>Actinomycetes</taxon>
        <taxon>Kitasatosporales</taxon>
        <taxon>Streptomycetaceae</taxon>
        <taxon>Streptomyces</taxon>
    </lineage>
</organism>